<dbReference type="InterPro" id="IPR011545">
    <property type="entry name" value="DEAD/DEAH_box_helicase_dom"/>
</dbReference>
<reference evidence="10 11" key="1">
    <citation type="submission" date="2017-02" db="EMBL/GenBank/DDBJ databases">
        <authorList>
            <person name="Peterson S.W."/>
        </authorList>
    </citation>
    <scope>NUCLEOTIDE SEQUENCE [LARGE SCALE GENOMIC DNA]</scope>
    <source>
        <strain evidence="10 11">ATCC BAA-908</strain>
    </source>
</reference>
<keyword evidence="11" id="KW-1185">Reference proteome</keyword>
<dbReference type="InterPro" id="IPR002464">
    <property type="entry name" value="DNA/RNA_helicase_DEAH_CS"/>
</dbReference>
<dbReference type="EC" id="3.6.4.13" evidence="2"/>
<evidence type="ECO:0000256" key="4">
    <source>
        <dbReference type="ARBA" id="ARBA00022801"/>
    </source>
</evidence>
<name>A0A1T4LCR0_TREPO</name>
<dbReference type="InterPro" id="IPR001650">
    <property type="entry name" value="Helicase_C-like"/>
</dbReference>
<dbReference type="PROSITE" id="PS51194">
    <property type="entry name" value="HELICASE_CTER"/>
    <property type="match status" value="1"/>
</dbReference>
<dbReference type="SUPFAM" id="SSF52540">
    <property type="entry name" value="P-loop containing nucleoside triphosphate hydrolases"/>
    <property type="match status" value="1"/>
</dbReference>
<dbReference type="InterPro" id="IPR007502">
    <property type="entry name" value="Helicase-assoc_dom"/>
</dbReference>
<dbReference type="OrthoDB" id="9808833at2"/>
<protein>
    <recommendedName>
        <fullName evidence="2">RNA helicase</fullName>
        <ecNumber evidence="2">3.6.4.13</ecNumber>
    </recommendedName>
</protein>
<dbReference type="STRING" id="261392.SAMN02745149_01532"/>
<evidence type="ECO:0000256" key="7">
    <source>
        <dbReference type="ARBA" id="ARBA00047984"/>
    </source>
</evidence>
<keyword evidence="6" id="KW-0067">ATP-binding</keyword>
<dbReference type="InterPro" id="IPR027417">
    <property type="entry name" value="P-loop_NTPase"/>
</dbReference>
<dbReference type="InterPro" id="IPR048333">
    <property type="entry name" value="HA2_WH"/>
</dbReference>
<dbReference type="GeneID" id="78316821"/>
<keyword evidence="3" id="KW-0547">Nucleotide-binding</keyword>
<dbReference type="SMART" id="SM00490">
    <property type="entry name" value="HELICc"/>
    <property type="match status" value="1"/>
</dbReference>
<dbReference type="Gene3D" id="3.40.50.300">
    <property type="entry name" value="P-loop containing nucleotide triphosphate hydrolases"/>
    <property type="match status" value="2"/>
</dbReference>
<gene>
    <name evidence="10" type="ORF">SAMN02745149_01532</name>
</gene>
<dbReference type="SMART" id="SM00847">
    <property type="entry name" value="HA2"/>
    <property type="match status" value="1"/>
</dbReference>
<dbReference type="Pfam" id="PF07717">
    <property type="entry name" value="OB_NTP_bind"/>
    <property type="match status" value="1"/>
</dbReference>
<dbReference type="Pfam" id="PF00270">
    <property type="entry name" value="DEAD"/>
    <property type="match status" value="1"/>
</dbReference>
<dbReference type="GO" id="GO:0003723">
    <property type="term" value="F:RNA binding"/>
    <property type="evidence" value="ECO:0007669"/>
    <property type="project" value="TreeGrafter"/>
</dbReference>
<evidence type="ECO:0000256" key="2">
    <source>
        <dbReference type="ARBA" id="ARBA00012552"/>
    </source>
</evidence>
<accession>A0A1T4LCR0</accession>
<feature type="domain" description="Helicase C-terminal" evidence="9">
    <location>
        <begin position="215"/>
        <end position="383"/>
    </location>
</feature>
<evidence type="ECO:0000256" key="5">
    <source>
        <dbReference type="ARBA" id="ARBA00022806"/>
    </source>
</evidence>
<evidence type="ECO:0000259" key="9">
    <source>
        <dbReference type="PROSITE" id="PS51194"/>
    </source>
</evidence>
<evidence type="ECO:0000256" key="3">
    <source>
        <dbReference type="ARBA" id="ARBA00022741"/>
    </source>
</evidence>
<keyword evidence="4" id="KW-0378">Hydrolase</keyword>
<dbReference type="Pfam" id="PF04408">
    <property type="entry name" value="WHD_HA2"/>
    <property type="match status" value="1"/>
</dbReference>
<dbReference type="EMBL" id="FUWG01000011">
    <property type="protein sequence ID" value="SJZ52304.1"/>
    <property type="molecule type" value="Genomic_DNA"/>
</dbReference>
<dbReference type="GO" id="GO:0003724">
    <property type="term" value="F:RNA helicase activity"/>
    <property type="evidence" value="ECO:0007669"/>
    <property type="project" value="UniProtKB-EC"/>
</dbReference>
<dbReference type="GO" id="GO:0016787">
    <property type="term" value="F:hydrolase activity"/>
    <property type="evidence" value="ECO:0007669"/>
    <property type="project" value="UniProtKB-KW"/>
</dbReference>
<proteinExistence type="inferred from homology"/>
<dbReference type="SMART" id="SM00487">
    <property type="entry name" value="DEXDc"/>
    <property type="match status" value="1"/>
</dbReference>
<evidence type="ECO:0000259" key="8">
    <source>
        <dbReference type="PROSITE" id="PS51192"/>
    </source>
</evidence>
<dbReference type="GO" id="GO:0005524">
    <property type="term" value="F:ATP binding"/>
    <property type="evidence" value="ECO:0007669"/>
    <property type="project" value="UniProtKB-KW"/>
</dbReference>
<evidence type="ECO:0000256" key="1">
    <source>
        <dbReference type="ARBA" id="ARBA00008792"/>
    </source>
</evidence>
<dbReference type="CDD" id="cd17917">
    <property type="entry name" value="DEXHc_RHA-like"/>
    <property type="match status" value="1"/>
</dbReference>
<dbReference type="Pfam" id="PF00271">
    <property type="entry name" value="Helicase_C"/>
    <property type="match status" value="1"/>
</dbReference>
<dbReference type="AlphaFoldDB" id="A0A1T4LCR0"/>
<feature type="domain" description="Helicase ATP-binding" evidence="8">
    <location>
        <begin position="18"/>
        <end position="181"/>
    </location>
</feature>
<dbReference type="Gene3D" id="1.20.120.1080">
    <property type="match status" value="1"/>
</dbReference>
<dbReference type="PROSITE" id="PS51192">
    <property type="entry name" value="HELICASE_ATP_BIND_1"/>
    <property type="match status" value="1"/>
</dbReference>
<evidence type="ECO:0000313" key="10">
    <source>
        <dbReference type="EMBL" id="SJZ52304.1"/>
    </source>
</evidence>
<dbReference type="RefSeq" id="WP_078933443.1">
    <property type="nucleotide sequence ID" value="NZ_FUWG01000011.1"/>
</dbReference>
<evidence type="ECO:0000313" key="11">
    <source>
        <dbReference type="Proteomes" id="UP000190423"/>
    </source>
</evidence>
<dbReference type="CDD" id="cd18791">
    <property type="entry name" value="SF2_C_RHA"/>
    <property type="match status" value="1"/>
</dbReference>
<dbReference type="PROSITE" id="PS00690">
    <property type="entry name" value="DEAH_ATP_HELICASE"/>
    <property type="match status" value="1"/>
</dbReference>
<evidence type="ECO:0000256" key="6">
    <source>
        <dbReference type="ARBA" id="ARBA00022840"/>
    </source>
</evidence>
<dbReference type="FunFam" id="3.40.50.300:FF:000578">
    <property type="entry name" value="probable ATP-dependent RNA helicase DHX35"/>
    <property type="match status" value="1"/>
</dbReference>
<dbReference type="InterPro" id="IPR014001">
    <property type="entry name" value="Helicase_ATP-bd"/>
</dbReference>
<comment type="catalytic activity">
    <reaction evidence="7">
        <text>ATP + H2O = ADP + phosphate + H(+)</text>
        <dbReference type="Rhea" id="RHEA:13065"/>
        <dbReference type="ChEBI" id="CHEBI:15377"/>
        <dbReference type="ChEBI" id="CHEBI:15378"/>
        <dbReference type="ChEBI" id="CHEBI:30616"/>
        <dbReference type="ChEBI" id="CHEBI:43474"/>
        <dbReference type="ChEBI" id="CHEBI:456216"/>
        <dbReference type="EC" id="3.6.4.13"/>
    </reaction>
</comment>
<dbReference type="InterPro" id="IPR011709">
    <property type="entry name" value="DEAD-box_helicase_OB_fold"/>
</dbReference>
<organism evidence="10 11">
    <name type="scientific">Treponema porcinum</name>
    <dbReference type="NCBI Taxonomy" id="261392"/>
    <lineage>
        <taxon>Bacteria</taxon>
        <taxon>Pseudomonadati</taxon>
        <taxon>Spirochaetota</taxon>
        <taxon>Spirochaetia</taxon>
        <taxon>Spirochaetales</taxon>
        <taxon>Treponemataceae</taxon>
        <taxon>Treponema</taxon>
    </lineage>
</organism>
<dbReference type="PANTHER" id="PTHR18934">
    <property type="entry name" value="ATP-DEPENDENT RNA HELICASE"/>
    <property type="match status" value="1"/>
</dbReference>
<sequence length="858" mass="95898">MEIEYKSLPVYEQKQRILDALKDNQVIVVQSPTGSGKTTQLPVILHEAGYDSTGIIAVTQPRRIAALSVSEFIAKQLGTTYPGLVGYKMRFEDKTDQTTKIKIMTDGILLQEMKLDPWLSKYSVIMVDEAHERSLNIDFVLGLLKRVLAERKEFKVIVSSATLNAEAFSDYFGGCPIVTIDTITYPVTMVYDPPKIAATTLSAAATDELLLKICGIVQRVLDNKDDGGILIFLPGEKIIKDCMNILDHSHFASKIHTLPLYGRLSKEEQERVFLPAPKGKKKVIISTNIAETSVTIADITTVIDSGLAKLNYYNPRTFTSSLVETQVSKASCNQRRGRAGRTRPGTCYRLYPRKDFDTRPLYTLEEIYRTDLSEVVLQMADLGIRDFQGFDFISSPGKEGIIGATDTLNMLGALDKDNSLSAIGKLMVQFPLEPRTSRIIVEAIMHYPNVLEEVIIAASFLSANSPYILPPGEELEARRAHHSFRDIHGDFAAYLNLFRAFEKCDGAEKKSAFCKRNYLDERIMLEIENINAQLSDIVTEMKIPICGGGDKSDYLCCIAAGMIQFVCVRAGRDNYKSLTQDKICIHPGSVMFKQDPLYIVAGEIVRTSRMFAMSVSPLTKNILNQLSPELVQRLETSKVSRTLEKQAELYEKNAQKNKTDKKDLRNGEKAGKDGECLSIGSETFIVKKVKGQRVALLPFEQFVKAAREEQDDASLKAEGKMKGRILFPNGFMLLDGEKIETTLKLARITDLSPIEESQWNRKLNINLNDEGAAETLTAAIKTILKVVIAKQKSKEYGFICLFTDGSDNYWLKVSRGLSTALNESLASLESLVDKGDIFTEEQQDEINAVYRLLNELFK</sequence>
<dbReference type="Pfam" id="PF21010">
    <property type="entry name" value="HA2_C"/>
    <property type="match status" value="1"/>
</dbReference>
<dbReference type="Proteomes" id="UP000190423">
    <property type="component" value="Unassembled WGS sequence"/>
</dbReference>
<dbReference type="PANTHER" id="PTHR18934:SF99">
    <property type="entry name" value="ATP-DEPENDENT RNA HELICASE DHX37-RELATED"/>
    <property type="match status" value="1"/>
</dbReference>
<keyword evidence="5 10" id="KW-0347">Helicase</keyword>
<comment type="similarity">
    <text evidence="1">Belongs to the DEAD box helicase family. DEAH subfamily.</text>
</comment>